<name>A0A482WJ94_LAOST</name>
<accession>A0A482WJ94</accession>
<dbReference type="EMBL" id="QKKF02033706">
    <property type="protein sequence ID" value="RZF33563.1"/>
    <property type="molecule type" value="Genomic_DNA"/>
</dbReference>
<comment type="caution">
    <text evidence="2">The sequence shown here is derived from an EMBL/GenBank/DDBJ whole genome shotgun (WGS) entry which is preliminary data.</text>
</comment>
<dbReference type="AlphaFoldDB" id="A0A482WJ94"/>
<reference evidence="2 3" key="1">
    <citation type="journal article" date="2017" name="Gigascience">
        <title>Genome sequence of the small brown planthopper, Laodelphax striatellus.</title>
        <authorList>
            <person name="Zhu J."/>
            <person name="Jiang F."/>
            <person name="Wang X."/>
            <person name="Yang P."/>
            <person name="Bao Y."/>
            <person name="Zhao W."/>
            <person name="Wang W."/>
            <person name="Lu H."/>
            <person name="Wang Q."/>
            <person name="Cui N."/>
            <person name="Li J."/>
            <person name="Chen X."/>
            <person name="Luo L."/>
            <person name="Yu J."/>
            <person name="Kang L."/>
            <person name="Cui F."/>
        </authorList>
    </citation>
    <scope>NUCLEOTIDE SEQUENCE [LARGE SCALE GENOMIC DNA]</scope>
    <source>
        <strain evidence="2">Lst14</strain>
    </source>
</reference>
<feature type="compositionally biased region" description="Polar residues" evidence="1">
    <location>
        <begin position="68"/>
        <end position="83"/>
    </location>
</feature>
<dbReference type="Proteomes" id="UP000291343">
    <property type="component" value="Unassembled WGS sequence"/>
</dbReference>
<evidence type="ECO:0000256" key="1">
    <source>
        <dbReference type="SAM" id="MobiDB-lite"/>
    </source>
</evidence>
<evidence type="ECO:0000313" key="2">
    <source>
        <dbReference type="EMBL" id="RZF33563.1"/>
    </source>
</evidence>
<dbReference type="InParanoid" id="A0A482WJ94"/>
<sequence>MVETRYTATGPDKKQIACFNNKHTTDRCSKAYRATDALLTVGRAHLLRERSPFDAAAIEPKPDDGNQQRRFWSVTTPSTDLLP</sequence>
<organism evidence="2 3">
    <name type="scientific">Laodelphax striatellus</name>
    <name type="common">Small brown planthopper</name>
    <name type="synonym">Delphax striatella</name>
    <dbReference type="NCBI Taxonomy" id="195883"/>
    <lineage>
        <taxon>Eukaryota</taxon>
        <taxon>Metazoa</taxon>
        <taxon>Ecdysozoa</taxon>
        <taxon>Arthropoda</taxon>
        <taxon>Hexapoda</taxon>
        <taxon>Insecta</taxon>
        <taxon>Pterygota</taxon>
        <taxon>Neoptera</taxon>
        <taxon>Paraneoptera</taxon>
        <taxon>Hemiptera</taxon>
        <taxon>Auchenorrhyncha</taxon>
        <taxon>Fulgoroidea</taxon>
        <taxon>Delphacidae</taxon>
        <taxon>Criomorphinae</taxon>
        <taxon>Laodelphax</taxon>
    </lineage>
</organism>
<protein>
    <submittedName>
        <fullName evidence="2">Uncharacterized protein</fullName>
    </submittedName>
</protein>
<gene>
    <name evidence="2" type="ORF">LSTR_LSTR008209</name>
</gene>
<proteinExistence type="predicted"/>
<evidence type="ECO:0000313" key="3">
    <source>
        <dbReference type="Proteomes" id="UP000291343"/>
    </source>
</evidence>
<feature type="region of interest" description="Disordered" evidence="1">
    <location>
        <begin position="53"/>
        <end position="83"/>
    </location>
</feature>
<keyword evidence="3" id="KW-1185">Reference proteome</keyword>